<keyword evidence="2" id="KW-1185">Reference proteome</keyword>
<dbReference type="EMBL" id="JADQDM010000006">
    <property type="protein sequence ID" value="MBF9222245.1"/>
    <property type="molecule type" value="Genomic_DNA"/>
</dbReference>
<protein>
    <submittedName>
        <fullName evidence="1">T9SS type A sorting domain-containing protein</fullName>
    </submittedName>
</protein>
<dbReference type="RefSeq" id="WP_196293687.1">
    <property type="nucleotide sequence ID" value="NZ_JADQDM010000006.1"/>
</dbReference>
<proteinExistence type="predicted"/>
<dbReference type="Proteomes" id="UP000618931">
    <property type="component" value="Unassembled WGS sequence"/>
</dbReference>
<comment type="caution">
    <text evidence="1">The sequence shown here is derived from an EMBL/GenBank/DDBJ whole genome shotgun (WGS) entry which is preliminary data.</text>
</comment>
<evidence type="ECO:0000313" key="2">
    <source>
        <dbReference type="Proteomes" id="UP000618931"/>
    </source>
</evidence>
<name>A0ABS0I5Q0_9BACT</name>
<sequence length="414" mass="44398">MRWRPGQAGYTLEALAQPNVQAAVSLELFPRAAVGSTWNASTLPLRTATLVSRSWQTIAAGVQDSVAVININAAGVTTTLRLSRLNGLLNGPQWLGGAAGSALETALLPARFEQSLYNPLRFFDVQPGDEFGYEEIDIGMTPIRCFDNKMLRRVLARRLTADSLIITYQMQGRNESFGFAGPCSAPAQVTYSPVTVSRWAVARAGNRWQPSGPMLQLGALRLLTGEYVAGASSTPYLLVGMPIASVSSCGSLTERINYTPYYPQIQSPSNAVPVYGPGLDYAAWQYGFAPGLATTIEFWNGQVYSRKLRNGTVQVCGSPQGFATLLPTRAAQAATLATLAPNPATESATLTLAQPARAGHMLRLTDALGRTVWSTPVPAGQTTVPVPLAGQPAGLYLMHLNWPDASATWKLMHE</sequence>
<evidence type="ECO:0000313" key="1">
    <source>
        <dbReference type="EMBL" id="MBF9222245.1"/>
    </source>
</evidence>
<accession>A0ABS0I5Q0</accession>
<organism evidence="1 2">
    <name type="scientific">Hymenobacter ruricola</name>
    <dbReference type="NCBI Taxonomy" id="2791023"/>
    <lineage>
        <taxon>Bacteria</taxon>
        <taxon>Pseudomonadati</taxon>
        <taxon>Bacteroidota</taxon>
        <taxon>Cytophagia</taxon>
        <taxon>Cytophagales</taxon>
        <taxon>Hymenobacteraceae</taxon>
        <taxon>Hymenobacter</taxon>
    </lineage>
</organism>
<gene>
    <name evidence="1" type="ORF">I2H31_14140</name>
</gene>
<reference evidence="1 2" key="1">
    <citation type="submission" date="2020-11" db="EMBL/GenBank/DDBJ databases">
        <authorList>
            <person name="Kim M.K."/>
        </authorList>
    </citation>
    <scope>NUCLEOTIDE SEQUENCE [LARGE SCALE GENOMIC DNA]</scope>
    <source>
        <strain evidence="1 2">BT662</strain>
    </source>
</reference>